<dbReference type="Proteomes" id="UP001204621">
    <property type="component" value="Unassembled WGS sequence"/>
</dbReference>
<feature type="domain" description="DUF4214" evidence="1">
    <location>
        <begin position="45"/>
        <end position="100"/>
    </location>
</feature>
<dbReference type="Gene3D" id="1.10.3130.20">
    <property type="entry name" value="Phycobilisome linker domain"/>
    <property type="match status" value="1"/>
</dbReference>
<keyword evidence="3" id="KW-1185">Reference proteome</keyword>
<evidence type="ECO:0000313" key="2">
    <source>
        <dbReference type="EMBL" id="MCS0658397.1"/>
    </source>
</evidence>
<dbReference type="Pfam" id="PF13946">
    <property type="entry name" value="DUF4214"/>
    <property type="match status" value="1"/>
</dbReference>
<accession>A0ABT2CWQ3</accession>
<dbReference type="RefSeq" id="WP_258811580.1">
    <property type="nucleotide sequence ID" value="NZ_JANUGU010000002.1"/>
</dbReference>
<dbReference type="Gene3D" id="2.160.20.160">
    <property type="match status" value="1"/>
</dbReference>
<sequence>MATYTAQIQALYVAYFNRPADAAGLSYWDGVITANKGSTAAVSAAFAASAEYKAAYAGMDAYHVIATVYQNLFGHQPDTPGLNYWGQLLLNGKITVDNAVTQIAAGAQGTDLKAYNDKVAAATAFTNGLTTTAQQLGYSGDYANQQAKGWMATIVDDATLAAAIDPAALAATITKVTTPVVPPVTFQLTGAIDTPVLTGGDDVILATSPDGTKNNLTTFDNIDGGAGVDTIRFADVATAATNQFNVIGPTVSANSVTVTNVEKVSVLTTGGVNFSTTGWTGVTDVNVAAAGTAADQITVSDTTNVTLTSAANTAVGGVGTYASDSVVVLGGKAVTITQSDATAKDVAVVGAGLTNVSITGGANVTVDNQDSKAVTAKGTTLTAVTLNGVTGTTASLSGASLTNVTLKNIAQADTVTINNATASHALNLTVDGAGKAATPVVVTVVDGVATTVNVTAAGASDIAINAAKATKVTIAGAAALTADVSNAGNTKLTTVDGSAATGALTLTTGSAVNSITTGTGNDVVTVTTATLKDDTTTTTVDETNNAVVSTGAGNDKVTVATTGTGATSVDTGAGNDTVTITTRGSGILTVTMGDGNDTFTSAVAINGTDVIDAGAGVDTLALSLVGSANIGAFSNFDVFDAKAMAKTLDVDILASKNTVTEFVASGDVGAGASLINVGANIGFRATGDMGNTDALTLTQKTAGALTVTLDVDQTDATLTNNNTADVVAANATSLTAVFDASSANTKVTNTETIILSSGTATTLTVVSGGSNAYNVLNYTDTGAKLTKVVASGASELDVTGSAFSKVTSLDASAMTGKLDVNLAKLAAHAATVSLGSGADTVTLTAAASDAVSASANTPAIDSLVGFAKASATAVSTTAAAADVTKAIAAADQIVFAGGSSVAANAADNGTFSVKNGVMTFSGTGPSTLAAAIVDADAATATLGKSAVVFEYLGNSYLFVQGDAVAGGVTANDAIVKLTGVTGVTNLGLGTTDHFFLV</sequence>
<reference evidence="2 3" key="1">
    <citation type="submission" date="2022-08" db="EMBL/GenBank/DDBJ databases">
        <title>Reclassification of Massilia species as members of the genera Telluria, Duganella, Pseudoduganella, Mokoshia gen. nov. and Zemynaea gen. nov. using orthogonal and non-orthogonal genome-based approaches.</title>
        <authorList>
            <person name="Bowman J.P."/>
        </authorList>
    </citation>
    <scope>NUCLEOTIDE SEQUENCE [LARGE SCALE GENOMIC DNA]</scope>
    <source>
        <strain evidence="2 3">JCM 31606</strain>
    </source>
</reference>
<protein>
    <submittedName>
        <fullName evidence="2">DUF4214 domain-containing protein</fullName>
    </submittedName>
</protein>
<comment type="caution">
    <text evidence="2">The sequence shown here is derived from an EMBL/GenBank/DDBJ whole genome shotgun (WGS) entry which is preliminary data.</text>
</comment>
<dbReference type="EMBL" id="JANUGU010000002">
    <property type="protein sequence ID" value="MCS0658397.1"/>
    <property type="molecule type" value="Genomic_DNA"/>
</dbReference>
<evidence type="ECO:0000259" key="1">
    <source>
        <dbReference type="Pfam" id="PF13946"/>
    </source>
</evidence>
<evidence type="ECO:0000313" key="3">
    <source>
        <dbReference type="Proteomes" id="UP001204621"/>
    </source>
</evidence>
<name>A0ABT2CWQ3_9BURK</name>
<gene>
    <name evidence="2" type="ORF">NX778_10010</name>
</gene>
<proteinExistence type="predicted"/>
<dbReference type="InterPro" id="IPR038255">
    <property type="entry name" value="PBS_linker_sf"/>
</dbReference>
<organism evidence="2 3">
    <name type="scientific">Massilia terrae</name>
    <dbReference type="NCBI Taxonomy" id="1811224"/>
    <lineage>
        <taxon>Bacteria</taxon>
        <taxon>Pseudomonadati</taxon>
        <taxon>Pseudomonadota</taxon>
        <taxon>Betaproteobacteria</taxon>
        <taxon>Burkholderiales</taxon>
        <taxon>Oxalobacteraceae</taxon>
        <taxon>Telluria group</taxon>
        <taxon>Massilia</taxon>
    </lineage>
</organism>
<dbReference type="InterPro" id="IPR025282">
    <property type="entry name" value="DUF4214"/>
</dbReference>